<dbReference type="STRING" id="67801.A0A1B0BLW9"/>
<sequence>MFNSILYQAILESSSSLTEIVAAFIRLNVDRSLRYFRKLQDIPQIIEWFSNSISYITYHIHTSYITICLKSHSFLLPSLAAYKSRVQQTIRSLSLFMKGTVFSIAIRTVNAAYTVDKALDELNLIRYNETIHRYGLITTTLGLQLTIETRHFHKGTMSVKCLASLSPMFWKSDKETVLQRRQRPGLIDNREAMLLGFSGEYLIAPSLDQRKPNISFSINANVVFNNGPYIQISLAAVE</sequence>
<dbReference type="Proteomes" id="UP000092460">
    <property type="component" value="Unassembled WGS sequence"/>
</dbReference>
<proteinExistence type="predicted"/>
<accession>A0A1B0BLW9</accession>
<protein>
    <submittedName>
        <fullName evidence="1">Uncharacterized protein</fullName>
    </submittedName>
</protein>
<organism evidence="1 2">
    <name type="scientific">Glossina palpalis gambiensis</name>
    <dbReference type="NCBI Taxonomy" id="67801"/>
    <lineage>
        <taxon>Eukaryota</taxon>
        <taxon>Metazoa</taxon>
        <taxon>Ecdysozoa</taxon>
        <taxon>Arthropoda</taxon>
        <taxon>Hexapoda</taxon>
        <taxon>Insecta</taxon>
        <taxon>Pterygota</taxon>
        <taxon>Neoptera</taxon>
        <taxon>Endopterygota</taxon>
        <taxon>Diptera</taxon>
        <taxon>Brachycera</taxon>
        <taxon>Muscomorpha</taxon>
        <taxon>Hippoboscoidea</taxon>
        <taxon>Glossinidae</taxon>
        <taxon>Glossina</taxon>
    </lineage>
</organism>
<evidence type="ECO:0000313" key="2">
    <source>
        <dbReference type="Proteomes" id="UP000092460"/>
    </source>
</evidence>
<dbReference type="PANTHER" id="PTHR21261:SF14">
    <property type="entry name" value="BEATEN PATH IV, ISOFORM B"/>
    <property type="match status" value="1"/>
</dbReference>
<keyword evidence="2" id="KW-1185">Reference proteome</keyword>
<evidence type="ECO:0000313" key="1">
    <source>
        <dbReference type="EnsemblMetazoa" id="GPPI034235-PA"/>
    </source>
</evidence>
<dbReference type="EnsemblMetazoa" id="GPPI034235-RA">
    <property type="protein sequence ID" value="GPPI034235-PA"/>
    <property type="gene ID" value="GPPI034235"/>
</dbReference>
<reference evidence="1" key="2">
    <citation type="submission" date="2020-05" db="UniProtKB">
        <authorList>
            <consortium name="EnsemblMetazoa"/>
        </authorList>
    </citation>
    <scope>IDENTIFICATION</scope>
    <source>
        <strain evidence="1">IAEA</strain>
    </source>
</reference>
<reference evidence="2" key="1">
    <citation type="submission" date="2015-01" db="EMBL/GenBank/DDBJ databases">
        <authorList>
            <person name="Aksoy S."/>
            <person name="Warren W."/>
            <person name="Wilson R.K."/>
        </authorList>
    </citation>
    <scope>NUCLEOTIDE SEQUENCE [LARGE SCALE GENOMIC DNA]</scope>
    <source>
        <strain evidence="2">IAEA</strain>
    </source>
</reference>
<name>A0A1B0BLW9_9MUSC</name>
<dbReference type="PANTHER" id="PTHR21261">
    <property type="entry name" value="BEAT PROTEIN"/>
    <property type="match status" value="1"/>
</dbReference>
<dbReference type="AlphaFoldDB" id="A0A1B0BLW9"/>
<dbReference type="VEuPathDB" id="VectorBase:GPPI034235"/>
<dbReference type="EMBL" id="JXJN01016595">
    <property type="status" value="NOT_ANNOTATED_CDS"/>
    <property type="molecule type" value="Genomic_DNA"/>
</dbReference>